<evidence type="ECO:0000256" key="10">
    <source>
        <dbReference type="RuleBase" id="RU363075"/>
    </source>
</evidence>
<dbReference type="GO" id="GO:0006506">
    <property type="term" value="P:GPI anchor biosynthetic process"/>
    <property type="evidence" value="ECO:0007669"/>
    <property type="project" value="TreeGrafter"/>
</dbReference>
<organism evidence="11 12">
    <name type="scientific">Catenaria anguillulae PL171</name>
    <dbReference type="NCBI Taxonomy" id="765915"/>
    <lineage>
        <taxon>Eukaryota</taxon>
        <taxon>Fungi</taxon>
        <taxon>Fungi incertae sedis</taxon>
        <taxon>Blastocladiomycota</taxon>
        <taxon>Blastocladiomycetes</taxon>
        <taxon>Blastocladiales</taxon>
        <taxon>Catenariaceae</taxon>
        <taxon>Catenaria</taxon>
    </lineage>
</organism>
<dbReference type="EC" id="2.4.1.-" evidence="10"/>
<evidence type="ECO:0000256" key="2">
    <source>
        <dbReference type="ARBA" id="ARBA00006065"/>
    </source>
</evidence>
<evidence type="ECO:0000256" key="7">
    <source>
        <dbReference type="ARBA" id="ARBA00022989"/>
    </source>
</evidence>
<dbReference type="OrthoDB" id="416834at2759"/>
<evidence type="ECO:0000313" key="11">
    <source>
        <dbReference type="EMBL" id="ORZ37288.1"/>
    </source>
</evidence>
<dbReference type="GO" id="GO:0005789">
    <property type="term" value="C:endoplasmic reticulum membrane"/>
    <property type="evidence" value="ECO:0007669"/>
    <property type="project" value="UniProtKB-SubCell"/>
</dbReference>
<keyword evidence="4 11" id="KW-0808">Transferase</keyword>
<dbReference type="PANTHER" id="PTHR22760">
    <property type="entry name" value="GLYCOSYLTRANSFERASE"/>
    <property type="match status" value="1"/>
</dbReference>
<protein>
    <recommendedName>
        <fullName evidence="10">Mannosyltransferase</fullName>
        <ecNumber evidence="10">2.4.1.-</ecNumber>
    </recommendedName>
</protein>
<sequence>MTSTRPNDLRQRVGPAARSRTQFADLISTTAALSAKANDDAAEQVEPQLSTGAAPRSIRTLALLVVFRVWNSVASRTFFVPDEQWQSLEIAHVLTFGYGAITWEWLPFVQLRGFLHPLYFAAGYRLLHWLGLDKTDLIIALPRIQQALFAAACDYYTWRLAYIVLPTSRAARWTLFASCLSWFNYFSLTRTLSNSMEATLFTASLYYWHARPAQYVKAIALMGMTVLLRPTIVPLLALHLILAPPTTPSERRWVAVVLTTLAVVFVGVSVAIDGWGYAKLAGHMDPLTASATAATAYPLVALNFVRFNLVHSISTFYGTHPWHWYLTNGWPTMLGPYTLLVLPTLLLTVSSTLRSPLNWFSAASVRRAWYLHLILGATLVYSLLAHKEFRFLHCVFPLSLLAVGQVMSQLTLPTSSPTRPFTWRWWQHAQTPRRALVLIVVLVSVLMATYFTRVHQRGVLDVMHVLRRKISAAERNDRLGATAGVYQMMPCHSTPMFSYLHSGRDVRVGWLTCEPPLGVPAELRAGYQDETGMFYANVTGALTTWDWKQRWAAAWPRLVGMTRVPDGTPAKWILMFDGLWQAYRGVGVLAEYDECARVFNSHAHDDSKRRGDVLVLCRRAE</sequence>
<evidence type="ECO:0000256" key="5">
    <source>
        <dbReference type="ARBA" id="ARBA00022692"/>
    </source>
</evidence>
<feature type="transmembrane region" description="Helical" evidence="10">
    <location>
        <begin position="329"/>
        <end position="347"/>
    </location>
</feature>
<dbReference type="GO" id="GO:0000026">
    <property type="term" value="F:alpha-1,2-mannosyltransferase activity"/>
    <property type="evidence" value="ECO:0007669"/>
    <property type="project" value="TreeGrafter"/>
</dbReference>
<evidence type="ECO:0000256" key="3">
    <source>
        <dbReference type="ARBA" id="ARBA00022676"/>
    </source>
</evidence>
<dbReference type="PANTHER" id="PTHR22760:SF4">
    <property type="entry name" value="GPI MANNOSYLTRANSFERASE 3"/>
    <property type="match status" value="1"/>
</dbReference>
<feature type="transmembrane region" description="Helical" evidence="10">
    <location>
        <begin position="287"/>
        <end position="309"/>
    </location>
</feature>
<feature type="transmembrane region" description="Helical" evidence="10">
    <location>
        <begin position="368"/>
        <end position="384"/>
    </location>
</feature>
<comment type="function">
    <text evidence="9">Mannosyltransferase involved in glycosylphosphatidylinositol-anchor biosynthesis. Transfers the third mannose to Man2-GlcN-acyl-PI during GPI precursor assembly.</text>
</comment>
<evidence type="ECO:0000256" key="9">
    <source>
        <dbReference type="ARBA" id="ARBA00024708"/>
    </source>
</evidence>
<proteinExistence type="inferred from homology"/>
<dbReference type="EMBL" id="MCFL01000013">
    <property type="protein sequence ID" value="ORZ37288.1"/>
    <property type="molecule type" value="Genomic_DNA"/>
</dbReference>
<reference evidence="11 12" key="1">
    <citation type="submission" date="2016-07" db="EMBL/GenBank/DDBJ databases">
        <title>Pervasive Adenine N6-methylation of Active Genes in Fungi.</title>
        <authorList>
            <consortium name="DOE Joint Genome Institute"/>
            <person name="Mondo S.J."/>
            <person name="Dannebaum R.O."/>
            <person name="Kuo R.C."/>
            <person name="Labutti K."/>
            <person name="Haridas S."/>
            <person name="Kuo A."/>
            <person name="Salamov A."/>
            <person name="Ahrendt S.R."/>
            <person name="Lipzen A."/>
            <person name="Sullivan W."/>
            <person name="Andreopoulos W.B."/>
            <person name="Clum A."/>
            <person name="Lindquist E."/>
            <person name="Daum C."/>
            <person name="Ramamoorthy G.K."/>
            <person name="Gryganskyi A."/>
            <person name="Culley D."/>
            <person name="Magnuson J.K."/>
            <person name="James T.Y."/>
            <person name="O'Malley M.A."/>
            <person name="Stajich J.E."/>
            <person name="Spatafora J.W."/>
            <person name="Visel A."/>
            <person name="Grigoriev I.V."/>
        </authorList>
    </citation>
    <scope>NUCLEOTIDE SEQUENCE [LARGE SCALE GENOMIC DNA]</scope>
    <source>
        <strain evidence="11 12">PL171</strain>
    </source>
</reference>
<keyword evidence="7 10" id="KW-1133">Transmembrane helix</keyword>
<gene>
    <name evidence="11" type="ORF">BCR44DRAFT_50514</name>
</gene>
<keyword evidence="8 10" id="KW-0472">Membrane</keyword>
<name>A0A1Y2HRR8_9FUNG</name>
<keyword evidence="6 10" id="KW-0256">Endoplasmic reticulum</keyword>
<feature type="transmembrane region" description="Helical" evidence="10">
    <location>
        <begin position="218"/>
        <end position="241"/>
    </location>
</feature>
<accession>A0A1Y2HRR8</accession>
<comment type="similarity">
    <text evidence="2">Belongs to the glycosyltransferase 22 family. PIGB subfamily.</text>
</comment>
<keyword evidence="12" id="KW-1185">Reference proteome</keyword>
<evidence type="ECO:0000256" key="4">
    <source>
        <dbReference type="ARBA" id="ARBA00022679"/>
    </source>
</evidence>
<dbReference type="Pfam" id="PF03901">
    <property type="entry name" value="Glyco_transf_22"/>
    <property type="match status" value="1"/>
</dbReference>
<feature type="transmembrane region" description="Helical" evidence="10">
    <location>
        <begin position="253"/>
        <end position="275"/>
    </location>
</feature>
<evidence type="ECO:0000256" key="8">
    <source>
        <dbReference type="ARBA" id="ARBA00023136"/>
    </source>
</evidence>
<feature type="transmembrane region" description="Helical" evidence="10">
    <location>
        <begin position="433"/>
        <end position="451"/>
    </location>
</feature>
<evidence type="ECO:0000313" key="12">
    <source>
        <dbReference type="Proteomes" id="UP000193411"/>
    </source>
</evidence>
<dbReference type="STRING" id="765915.A0A1Y2HRR8"/>
<comment type="subcellular location">
    <subcellularLocation>
        <location evidence="1 10">Endoplasmic reticulum membrane</location>
        <topology evidence="1 10">Multi-pass membrane protein</topology>
    </subcellularLocation>
</comment>
<evidence type="ECO:0000256" key="1">
    <source>
        <dbReference type="ARBA" id="ARBA00004477"/>
    </source>
</evidence>
<comment type="caution">
    <text evidence="11">The sequence shown here is derived from an EMBL/GenBank/DDBJ whole genome shotgun (WGS) entry which is preliminary data.</text>
</comment>
<dbReference type="InterPro" id="IPR005599">
    <property type="entry name" value="GPI_mannosylTrfase"/>
</dbReference>
<keyword evidence="5 10" id="KW-0812">Transmembrane</keyword>
<dbReference type="AlphaFoldDB" id="A0A1Y2HRR8"/>
<dbReference type="Proteomes" id="UP000193411">
    <property type="component" value="Unassembled WGS sequence"/>
</dbReference>
<keyword evidence="3 10" id="KW-0328">Glycosyltransferase</keyword>
<evidence type="ECO:0000256" key="6">
    <source>
        <dbReference type="ARBA" id="ARBA00022824"/>
    </source>
</evidence>